<dbReference type="OrthoDB" id="7027094at2"/>
<name>A0A329YJ71_RHITR</name>
<dbReference type="AlphaFoldDB" id="A0A329YJ71"/>
<keyword evidence="1" id="KW-0732">Signal</keyword>
<feature type="signal peptide" evidence="1">
    <location>
        <begin position="1"/>
        <end position="21"/>
    </location>
</feature>
<protein>
    <submittedName>
        <fullName evidence="2">Uncharacterized protein</fullName>
    </submittedName>
</protein>
<proteinExistence type="predicted"/>
<dbReference type="RefSeq" id="WP_112339822.1">
    <property type="nucleotide sequence ID" value="NZ_QMKK01000011.1"/>
</dbReference>
<dbReference type="EMBL" id="QMKK01000011">
    <property type="protein sequence ID" value="RAX43466.1"/>
    <property type="molecule type" value="Genomic_DNA"/>
</dbReference>
<dbReference type="Proteomes" id="UP000251205">
    <property type="component" value="Unassembled WGS sequence"/>
</dbReference>
<organism evidence="2 3">
    <name type="scientific">Rhizobium tropici</name>
    <dbReference type="NCBI Taxonomy" id="398"/>
    <lineage>
        <taxon>Bacteria</taxon>
        <taxon>Pseudomonadati</taxon>
        <taxon>Pseudomonadota</taxon>
        <taxon>Alphaproteobacteria</taxon>
        <taxon>Hyphomicrobiales</taxon>
        <taxon>Rhizobiaceae</taxon>
        <taxon>Rhizobium/Agrobacterium group</taxon>
        <taxon>Rhizobium</taxon>
    </lineage>
</organism>
<comment type="caution">
    <text evidence="2">The sequence shown here is derived from an EMBL/GenBank/DDBJ whole genome shotgun (WGS) entry which is preliminary data.</text>
</comment>
<evidence type="ECO:0000313" key="2">
    <source>
        <dbReference type="EMBL" id="RAX43466.1"/>
    </source>
</evidence>
<gene>
    <name evidence="2" type="ORF">DQ393_00185</name>
</gene>
<evidence type="ECO:0000313" key="3">
    <source>
        <dbReference type="Proteomes" id="UP000251205"/>
    </source>
</evidence>
<accession>A0A329YJ71</accession>
<evidence type="ECO:0000256" key="1">
    <source>
        <dbReference type="SAM" id="SignalP"/>
    </source>
</evidence>
<feature type="chain" id="PRO_5016372452" evidence="1">
    <location>
        <begin position="22"/>
        <end position="114"/>
    </location>
</feature>
<sequence length="114" mass="11686">MGKPTIVLAAAFLLAPFTAQAQNTPCSGHKGGINHCQGNTFICNDGSVSSSKKSCPAYTGGLGMAAGLLGSGSTEMAPTETGDCSCDSGKYCTGPRGGRFCMTHEGKKSYMRHD</sequence>
<reference evidence="2 3" key="1">
    <citation type="submission" date="2018-06" db="EMBL/GenBank/DDBJ databases">
        <title>Whole Genome Sequence of an efficient microsymbiont, Rhizobium tropici.</title>
        <authorList>
            <person name="Srinivasan R."/>
            <person name="Singh H.V."/>
            <person name="Srivastava R."/>
            <person name="Kumari B."/>
            <person name="Radhakrishna A."/>
        </authorList>
    </citation>
    <scope>NUCLEOTIDE SEQUENCE [LARGE SCALE GENOMIC DNA]</scope>
    <source>
        <strain evidence="2 3">IGFRI Rhizo-19</strain>
    </source>
</reference>